<dbReference type="EMBL" id="SMAA01000029">
    <property type="protein sequence ID" value="TCS75624.1"/>
    <property type="molecule type" value="Genomic_DNA"/>
</dbReference>
<proteinExistence type="predicted"/>
<evidence type="ECO:0000313" key="4">
    <source>
        <dbReference type="EMBL" id="TCS75624.1"/>
    </source>
</evidence>
<comment type="caution">
    <text evidence="4">The sequence shown here is derived from an EMBL/GenBank/DDBJ whole genome shotgun (WGS) entry which is preliminary data.</text>
</comment>
<dbReference type="InterPro" id="IPR002509">
    <property type="entry name" value="NODB_dom"/>
</dbReference>
<dbReference type="PANTHER" id="PTHR34216">
    <property type="match status" value="1"/>
</dbReference>
<dbReference type="CDD" id="cd10918">
    <property type="entry name" value="CE4_NodB_like_5s_6s"/>
    <property type="match status" value="1"/>
</dbReference>
<organism evidence="4 5">
    <name type="scientific">Pectinatus cerevisiiphilus</name>
    <dbReference type="NCBI Taxonomy" id="86956"/>
    <lineage>
        <taxon>Bacteria</taxon>
        <taxon>Bacillati</taxon>
        <taxon>Bacillota</taxon>
        <taxon>Negativicutes</taxon>
        <taxon>Selenomonadales</taxon>
        <taxon>Selenomonadaceae</taxon>
        <taxon>Pectinatus</taxon>
    </lineage>
</organism>
<dbReference type="PANTHER" id="PTHR34216:SF3">
    <property type="entry name" value="POLY-BETA-1,6-N-ACETYL-D-GLUCOSAMINE N-DEACETYLASE"/>
    <property type="match status" value="1"/>
</dbReference>
<name>A0A4R3K1M9_9FIRM</name>
<feature type="domain" description="NodB homology" evidence="3">
    <location>
        <begin position="81"/>
        <end position="276"/>
    </location>
</feature>
<dbReference type="InterPro" id="IPR011330">
    <property type="entry name" value="Glyco_hydro/deAcase_b/a-brl"/>
</dbReference>
<dbReference type="GO" id="GO:0005975">
    <property type="term" value="P:carbohydrate metabolic process"/>
    <property type="evidence" value="ECO:0007669"/>
    <property type="project" value="InterPro"/>
</dbReference>
<keyword evidence="2" id="KW-0732">Signal</keyword>
<evidence type="ECO:0000313" key="5">
    <source>
        <dbReference type="Proteomes" id="UP000295188"/>
    </source>
</evidence>
<keyword evidence="5" id="KW-1185">Reference proteome</keyword>
<evidence type="ECO:0000256" key="1">
    <source>
        <dbReference type="ARBA" id="ARBA00004613"/>
    </source>
</evidence>
<dbReference type="PROSITE" id="PS51677">
    <property type="entry name" value="NODB"/>
    <property type="match status" value="1"/>
</dbReference>
<accession>A0A4R3K1M9</accession>
<dbReference type="SUPFAM" id="SSF88713">
    <property type="entry name" value="Glycoside hydrolase/deacetylase"/>
    <property type="match status" value="1"/>
</dbReference>
<evidence type="ECO:0000256" key="2">
    <source>
        <dbReference type="ARBA" id="ARBA00022729"/>
    </source>
</evidence>
<dbReference type="Pfam" id="PF01522">
    <property type="entry name" value="Polysacc_deac_1"/>
    <property type="match status" value="1"/>
</dbReference>
<protein>
    <submittedName>
        <fullName evidence="4">Polysaccharide deacetylase</fullName>
    </submittedName>
</protein>
<gene>
    <name evidence="4" type="ORF">EDC37_1298</name>
</gene>
<comment type="subcellular location">
    <subcellularLocation>
        <location evidence="1">Secreted</location>
    </subcellularLocation>
</comment>
<dbReference type="RefSeq" id="WP_231039991.1">
    <property type="nucleotide sequence ID" value="NZ_SMAA01000029.1"/>
</dbReference>
<dbReference type="AlphaFoldDB" id="A0A4R3K1M9"/>
<evidence type="ECO:0000259" key="3">
    <source>
        <dbReference type="PROSITE" id="PS51677"/>
    </source>
</evidence>
<dbReference type="GO" id="GO:0016810">
    <property type="term" value="F:hydrolase activity, acting on carbon-nitrogen (but not peptide) bonds"/>
    <property type="evidence" value="ECO:0007669"/>
    <property type="project" value="InterPro"/>
</dbReference>
<dbReference type="GO" id="GO:0005576">
    <property type="term" value="C:extracellular region"/>
    <property type="evidence" value="ECO:0007669"/>
    <property type="project" value="UniProtKB-SubCell"/>
</dbReference>
<sequence length="276" mass="32440">MAIYLLVIILIAIIFFLRKNIPAYVPILMYHRIAEVPNDRNSLPPEKFAWQLNYLHEHGFHTITPAMLYAFYTQGTALPHKPILLTFDDGYTDNYTVALPLLKKYNMTSVVFPISEWVGKKNHWENFGKQETTTMDWQVLESWLQAGQTIASHTQNHPFLHVCKQPQLQEELCGSKKSLESKLKINTDFLCYPYGKFNQAVVHAAKKAGYKAAFAIFENVNLRKIDLFALPRIPIPDHQSKWEFRLKVSCLFIVFIALRKWEREFKQYRKKYFQHK</sequence>
<dbReference type="Gene3D" id="3.20.20.370">
    <property type="entry name" value="Glycoside hydrolase/deacetylase"/>
    <property type="match status" value="1"/>
</dbReference>
<reference evidence="4 5" key="1">
    <citation type="submission" date="2019-03" db="EMBL/GenBank/DDBJ databases">
        <title>Genomic Encyclopedia of Type Strains, Phase IV (KMG-IV): sequencing the most valuable type-strain genomes for metagenomic binning, comparative biology and taxonomic classification.</title>
        <authorList>
            <person name="Goeker M."/>
        </authorList>
    </citation>
    <scope>NUCLEOTIDE SEQUENCE [LARGE SCALE GENOMIC DNA]</scope>
    <source>
        <strain evidence="4 5">DSM 20467</strain>
    </source>
</reference>
<dbReference type="InterPro" id="IPR051398">
    <property type="entry name" value="Polysacch_Deacetylase"/>
</dbReference>
<dbReference type="Proteomes" id="UP000295188">
    <property type="component" value="Unassembled WGS sequence"/>
</dbReference>